<proteinExistence type="predicted"/>
<dbReference type="RefSeq" id="WP_114369961.1">
    <property type="nucleotide sequence ID" value="NZ_CP031092.1"/>
</dbReference>
<keyword evidence="2" id="KW-1185">Reference proteome</keyword>
<dbReference type="KEGG" id="rue:DT065_00650"/>
<gene>
    <name evidence="1" type="ORF">DT065_00650</name>
</gene>
<protein>
    <submittedName>
        <fullName evidence="1">Uncharacterized protein</fullName>
    </submittedName>
</protein>
<sequence>MRAKYVFFTIMTALVMFLTGVLSGHYYAYHQWGQLYQDENQTVSVDAEEVEIEEERVEHDLEDRQEDIREKGSTNFFSELGKTIGGAPR</sequence>
<evidence type="ECO:0000313" key="2">
    <source>
        <dbReference type="Proteomes" id="UP000252100"/>
    </source>
</evidence>
<organism evidence="1 2">
    <name type="scientific">Salicibibacter kimchii</name>
    <dbReference type="NCBI Taxonomy" id="2099786"/>
    <lineage>
        <taxon>Bacteria</taxon>
        <taxon>Bacillati</taxon>
        <taxon>Bacillota</taxon>
        <taxon>Bacilli</taxon>
        <taxon>Bacillales</taxon>
        <taxon>Bacillaceae</taxon>
        <taxon>Salicibibacter</taxon>
    </lineage>
</organism>
<name>A0A345BUP0_9BACI</name>
<accession>A0A345BUP0</accession>
<dbReference type="InterPro" id="IPR020534">
    <property type="entry name" value="Uncharacterised_YqxA"/>
</dbReference>
<dbReference type="EMBL" id="CP031092">
    <property type="protein sequence ID" value="AXF54671.1"/>
    <property type="molecule type" value="Genomic_DNA"/>
</dbReference>
<dbReference type="Pfam" id="PF12438">
    <property type="entry name" value="DUF3679"/>
    <property type="match status" value="1"/>
</dbReference>
<dbReference type="AlphaFoldDB" id="A0A345BUP0"/>
<dbReference type="Proteomes" id="UP000252100">
    <property type="component" value="Chromosome"/>
</dbReference>
<evidence type="ECO:0000313" key="1">
    <source>
        <dbReference type="EMBL" id="AXF54671.1"/>
    </source>
</evidence>
<dbReference type="OrthoDB" id="2970916at2"/>
<reference evidence="1 2" key="1">
    <citation type="journal article" date="2018" name="J. Microbiol.">
        <title>Salicibibacter kimchii gen. nov., sp. nov., a moderately halophilic and alkalitolerant bacterium in the family Bacillaceae, isolated from kimchi.</title>
        <authorList>
            <person name="Jang J.Y."/>
            <person name="Oh Y.J."/>
            <person name="Lim S.K."/>
            <person name="Park H.K."/>
            <person name="Lee C."/>
            <person name="Kim J.Y."/>
            <person name="Lee M.A."/>
            <person name="Choi H.J."/>
        </authorList>
    </citation>
    <scope>NUCLEOTIDE SEQUENCE [LARGE SCALE GENOMIC DNA]</scope>
    <source>
        <strain evidence="1 2">NKC1-1</strain>
    </source>
</reference>